<dbReference type="InterPro" id="IPR018604">
    <property type="entry name" value="YycI-like"/>
</dbReference>
<reference evidence="2 3" key="1">
    <citation type="submission" date="2024-08" db="EMBL/GenBank/DDBJ databases">
        <title>Two novel Cytobacillus novel species.</title>
        <authorList>
            <person name="Liu G."/>
        </authorList>
    </citation>
    <scope>NUCLEOTIDE SEQUENCE [LARGE SCALE GENOMIC DNA]</scope>
    <source>
        <strain evidence="2 3">FJAT-54145</strain>
    </source>
</reference>
<dbReference type="RefSeq" id="WP_389361960.1">
    <property type="nucleotide sequence ID" value="NZ_JBIACK010000007.1"/>
</dbReference>
<dbReference type="EMBL" id="JBIACK010000007">
    <property type="protein sequence ID" value="MFE8701999.1"/>
    <property type="molecule type" value="Genomic_DNA"/>
</dbReference>
<dbReference type="Pfam" id="PF09648">
    <property type="entry name" value="YycI"/>
    <property type="match status" value="1"/>
</dbReference>
<protein>
    <submittedName>
        <fullName evidence="2">Two-component system regulatory protein YycI</fullName>
    </submittedName>
</protein>
<evidence type="ECO:0000313" key="3">
    <source>
        <dbReference type="Proteomes" id="UP001601059"/>
    </source>
</evidence>
<evidence type="ECO:0000259" key="1">
    <source>
        <dbReference type="Pfam" id="PF09648"/>
    </source>
</evidence>
<name>A0ABW6KCM7_9BACI</name>
<evidence type="ECO:0000313" key="2">
    <source>
        <dbReference type="EMBL" id="MFE8701999.1"/>
    </source>
</evidence>
<dbReference type="Proteomes" id="UP001601059">
    <property type="component" value="Unassembled WGS sequence"/>
</dbReference>
<keyword evidence="3" id="KW-1185">Reference proteome</keyword>
<dbReference type="Gene3D" id="2.40.128.690">
    <property type="entry name" value="YycH protein, domain 3-like"/>
    <property type="match status" value="1"/>
</dbReference>
<gene>
    <name evidence="2" type="ORF">ACFYKX_15470</name>
</gene>
<accession>A0ABW6KCM7</accession>
<organism evidence="2 3">
    <name type="scientific">Cytobacillus spartinae</name>
    <dbReference type="NCBI Taxonomy" id="3299023"/>
    <lineage>
        <taxon>Bacteria</taxon>
        <taxon>Bacillati</taxon>
        <taxon>Bacillota</taxon>
        <taxon>Bacilli</taxon>
        <taxon>Bacillales</taxon>
        <taxon>Bacillaceae</taxon>
        <taxon>Cytobacillus</taxon>
    </lineage>
</organism>
<comment type="caution">
    <text evidence="2">The sequence shown here is derived from an EMBL/GenBank/DDBJ whole genome shotgun (WGS) entry which is preliminary data.</text>
</comment>
<sequence>MDWSKIKTIFILSFLVLDIYLMYEFTKIRHSSQYEFIKETSFEKRLSADEIQYVELPKNTIRDSYLSAKPKVFTVEEIEELKDTKFEGQSINIVEHTMLQSVLEDPISISEKFEPAELNNFLKNQVLSGDQYRYWSKNDTDQTITYYQQLDNKLFYKNMSGELTFYLNKDNEIISYKQTLLVEIEELSEEEKILQPIKALETLYENGLLEYGSTITKVELGYYTLVHLSYSSSQVLTPAWRFVVDDKENLFVNAFEGQIIQLNNEDKKWSE</sequence>
<feature type="domain" description="Regulatory protein YycH-like" evidence="1">
    <location>
        <begin position="33"/>
        <end position="255"/>
    </location>
</feature>
<proteinExistence type="predicted"/>